<comment type="caution">
    <text evidence="6">The sequence shown here is derived from an EMBL/GenBank/DDBJ whole genome shotgun (WGS) entry which is preliminary data.</text>
</comment>
<dbReference type="Pfam" id="PF00496">
    <property type="entry name" value="SBP_bac_5"/>
    <property type="match status" value="1"/>
</dbReference>
<dbReference type="GO" id="GO:0043190">
    <property type="term" value="C:ATP-binding cassette (ABC) transporter complex"/>
    <property type="evidence" value="ECO:0007669"/>
    <property type="project" value="InterPro"/>
</dbReference>
<dbReference type="PIRSF" id="PIRSF002741">
    <property type="entry name" value="MppA"/>
    <property type="match status" value="1"/>
</dbReference>
<dbReference type="GO" id="GO:1904680">
    <property type="term" value="F:peptide transmembrane transporter activity"/>
    <property type="evidence" value="ECO:0007669"/>
    <property type="project" value="TreeGrafter"/>
</dbReference>
<dbReference type="Gene3D" id="3.40.190.10">
    <property type="entry name" value="Periplasmic binding protein-like II"/>
    <property type="match status" value="1"/>
</dbReference>
<feature type="signal peptide" evidence="4">
    <location>
        <begin position="1"/>
        <end position="31"/>
    </location>
</feature>
<evidence type="ECO:0000256" key="4">
    <source>
        <dbReference type="SAM" id="SignalP"/>
    </source>
</evidence>
<feature type="domain" description="Solute-binding protein family 5" evidence="5">
    <location>
        <begin position="117"/>
        <end position="509"/>
    </location>
</feature>
<evidence type="ECO:0000256" key="2">
    <source>
        <dbReference type="ARBA" id="ARBA00022448"/>
    </source>
</evidence>
<evidence type="ECO:0000256" key="3">
    <source>
        <dbReference type="ARBA" id="ARBA00022729"/>
    </source>
</evidence>
<dbReference type="GO" id="GO:0015833">
    <property type="term" value="P:peptide transport"/>
    <property type="evidence" value="ECO:0007669"/>
    <property type="project" value="TreeGrafter"/>
</dbReference>
<evidence type="ECO:0000313" key="6">
    <source>
        <dbReference type="EMBL" id="KXB57865.1"/>
    </source>
</evidence>
<dbReference type="Gene3D" id="3.10.105.10">
    <property type="entry name" value="Dipeptide-binding Protein, Domain 3"/>
    <property type="match status" value="1"/>
</dbReference>
<evidence type="ECO:0000259" key="5">
    <source>
        <dbReference type="Pfam" id="PF00496"/>
    </source>
</evidence>
<sequence length="605" mass="67718">MEDKIMEKKKMLKVVSSAMALTMLLAGCSSASNNSKGTKAAVEFKTAVDNGGNALSGQQLKIGIASADPLTGMFNPVFYLQSTDYDVMKYTMAGAFPLDDANRQKQDDKEAPVMFHVDRDKKEVTLTIHKDLKWSNGEDVKADDIVATYELMGNPKYTENVRYSDEYEVIEGMKDYHDGKAKNISGVVKKDDKTVVLKYKEIKPALLWGNGFVAEFLNKSQVEAASKDFTKFAEAELNKKPLSYGPYYLDKVVNGESVLAKANPYYYKKSEVKIPEIQFKVVSPAQASAVLKNGDVDLMDSLTTGIWDGTKDAKNGTILGESDYYVSYVGFKLGKFNKEKGEVEVDPNAKAADKRVRQAFGYAVDWDQINEKIYKGLRFTPTGSGFYPPIVKMFYNKDGEKYTKDVEKAKKLLDEAGLKDTDGDGLREDKNGKKLTFNFAIRNVGQDFDQTLADTFVKSWKEVGLDVKLVDGKLMSSKDWSQRVQADDPGIDIFQGAWGLGSDPNVASLVGKTSPLNLQRYTTEELQKSLDAMGSSDMFDDAKLKEAYQKFDKQFREEAAWLPFSWQQSMTWVNKRVKTFDLAKLKTGEQRIYKLELTADAPAKN</sequence>
<organism evidence="6 7">
    <name type="scientific">Gemella haemolysans</name>
    <dbReference type="NCBI Taxonomy" id="1379"/>
    <lineage>
        <taxon>Bacteria</taxon>
        <taxon>Bacillati</taxon>
        <taxon>Bacillota</taxon>
        <taxon>Bacilli</taxon>
        <taxon>Bacillales</taxon>
        <taxon>Gemellaceae</taxon>
        <taxon>Gemella</taxon>
    </lineage>
</organism>
<dbReference type="PANTHER" id="PTHR30290:SF9">
    <property type="entry name" value="OLIGOPEPTIDE-BINDING PROTEIN APPA"/>
    <property type="match status" value="1"/>
</dbReference>
<dbReference type="EMBL" id="LSDC01000113">
    <property type="protein sequence ID" value="KXB57865.1"/>
    <property type="molecule type" value="Genomic_DNA"/>
</dbReference>
<name>A0A133ZR17_9BACL</name>
<dbReference type="InterPro" id="IPR039424">
    <property type="entry name" value="SBP_5"/>
</dbReference>
<comment type="similarity">
    <text evidence="1">Belongs to the bacterial solute-binding protein 5 family.</text>
</comment>
<gene>
    <name evidence="6" type="ORF">HMPREF3186_01559</name>
</gene>
<dbReference type="STRING" id="1379.HMPREF3186_01559"/>
<dbReference type="Proteomes" id="UP000070355">
    <property type="component" value="Unassembled WGS sequence"/>
</dbReference>
<dbReference type="PATRIC" id="fig|1379.3.peg.1548"/>
<proteinExistence type="inferred from homology"/>
<protein>
    <submittedName>
        <fullName evidence="6">ABC transporter, substrate-binding protein, family 5</fullName>
    </submittedName>
</protein>
<dbReference type="AlphaFoldDB" id="A0A133ZR17"/>
<evidence type="ECO:0000313" key="7">
    <source>
        <dbReference type="Proteomes" id="UP000070355"/>
    </source>
</evidence>
<dbReference type="InterPro" id="IPR000914">
    <property type="entry name" value="SBP_5_dom"/>
</dbReference>
<dbReference type="PANTHER" id="PTHR30290">
    <property type="entry name" value="PERIPLASMIC BINDING COMPONENT OF ABC TRANSPORTER"/>
    <property type="match status" value="1"/>
</dbReference>
<reference evidence="7" key="1">
    <citation type="submission" date="2016-01" db="EMBL/GenBank/DDBJ databases">
        <authorList>
            <person name="Mitreva M."/>
            <person name="Pepin K.H."/>
            <person name="Mihindukulasuriya K.A."/>
            <person name="Fulton R."/>
            <person name="Fronick C."/>
            <person name="O'Laughlin M."/>
            <person name="Miner T."/>
            <person name="Herter B."/>
            <person name="Rosa B.A."/>
            <person name="Cordes M."/>
            <person name="Tomlinson C."/>
            <person name="Wollam A."/>
            <person name="Palsikar V.B."/>
            <person name="Mardis E.R."/>
            <person name="Wilson R.K."/>
        </authorList>
    </citation>
    <scope>NUCLEOTIDE SEQUENCE [LARGE SCALE GENOMIC DNA]</scope>
    <source>
        <strain evidence="7">DNF01167</strain>
    </source>
</reference>
<keyword evidence="3 4" id="KW-0732">Signal</keyword>
<feature type="chain" id="PRO_5007461073" evidence="4">
    <location>
        <begin position="32"/>
        <end position="605"/>
    </location>
</feature>
<evidence type="ECO:0000256" key="1">
    <source>
        <dbReference type="ARBA" id="ARBA00005695"/>
    </source>
</evidence>
<dbReference type="InterPro" id="IPR030678">
    <property type="entry name" value="Peptide/Ni-bd"/>
</dbReference>
<keyword evidence="2" id="KW-0813">Transport</keyword>
<dbReference type="SUPFAM" id="SSF53850">
    <property type="entry name" value="Periplasmic binding protein-like II"/>
    <property type="match status" value="1"/>
</dbReference>
<dbReference type="PROSITE" id="PS51257">
    <property type="entry name" value="PROKAR_LIPOPROTEIN"/>
    <property type="match status" value="1"/>
</dbReference>
<dbReference type="GO" id="GO:0042597">
    <property type="term" value="C:periplasmic space"/>
    <property type="evidence" value="ECO:0007669"/>
    <property type="project" value="UniProtKB-ARBA"/>
</dbReference>
<accession>A0A133ZR17</accession>